<keyword evidence="1" id="KW-0472">Membrane</keyword>
<keyword evidence="3" id="KW-1185">Reference proteome</keyword>
<evidence type="ECO:0000256" key="1">
    <source>
        <dbReference type="SAM" id="Phobius"/>
    </source>
</evidence>
<name>A0A2L1UP52_9GAMM</name>
<keyword evidence="1" id="KW-0812">Transmembrane</keyword>
<dbReference type="KEGG" id="rox:BV494_07035"/>
<dbReference type="Proteomes" id="UP000239197">
    <property type="component" value="Chromosome"/>
</dbReference>
<protein>
    <submittedName>
        <fullName evidence="2">Uncharacterized protein</fullName>
    </submittedName>
</protein>
<keyword evidence="1" id="KW-1133">Transmembrane helix</keyword>
<reference evidence="3" key="1">
    <citation type="submission" date="2017-01" db="EMBL/GenBank/DDBJ databases">
        <title>Genome sequence of Rouxiella sp. ERMR1:05.</title>
        <authorList>
            <person name="Kumar R."/>
            <person name="Singh D."/>
            <person name="Kumar S."/>
        </authorList>
    </citation>
    <scope>NUCLEOTIDE SEQUENCE [LARGE SCALE GENOMIC DNA]</scope>
    <source>
        <strain evidence="3">ERMR1:05</strain>
    </source>
</reference>
<dbReference type="AlphaFoldDB" id="A0A2L1UP52"/>
<dbReference type="EMBL" id="CP019062">
    <property type="protein sequence ID" value="AVF34702.1"/>
    <property type="molecule type" value="Genomic_DNA"/>
</dbReference>
<feature type="transmembrane region" description="Helical" evidence="1">
    <location>
        <begin position="38"/>
        <end position="61"/>
    </location>
</feature>
<accession>A0A2L1UP52</accession>
<evidence type="ECO:0000313" key="2">
    <source>
        <dbReference type="EMBL" id="AVF34702.1"/>
    </source>
</evidence>
<proteinExistence type="predicted"/>
<sequence length="72" mass="8087">MLSGLIGTNDQNTYNDRLYPLELQAYSRDDRGKLRAGIPVKIILIVLIVSAIIGLAAWFIFRSAVKDSEDDY</sequence>
<evidence type="ECO:0000313" key="3">
    <source>
        <dbReference type="Proteomes" id="UP000239197"/>
    </source>
</evidence>
<organism evidence="2 3">
    <name type="scientific">Rahnella sikkimica</name>
    <dbReference type="NCBI Taxonomy" id="1805933"/>
    <lineage>
        <taxon>Bacteria</taxon>
        <taxon>Pseudomonadati</taxon>
        <taxon>Pseudomonadota</taxon>
        <taxon>Gammaproteobacteria</taxon>
        <taxon>Enterobacterales</taxon>
        <taxon>Yersiniaceae</taxon>
        <taxon>Rahnella</taxon>
    </lineage>
</organism>
<gene>
    <name evidence="2" type="ORF">BV494_07035</name>
</gene>